<keyword evidence="2" id="KW-0808">Transferase</keyword>
<dbReference type="InterPro" id="IPR050194">
    <property type="entry name" value="Glycosyltransferase_grp1"/>
</dbReference>
<dbReference type="Gene3D" id="3.40.50.2000">
    <property type="entry name" value="Glycogen Phosphorylase B"/>
    <property type="match status" value="2"/>
</dbReference>
<dbReference type="PANTHER" id="PTHR45947:SF3">
    <property type="entry name" value="SULFOQUINOVOSYL TRANSFERASE SQD2"/>
    <property type="match status" value="1"/>
</dbReference>
<dbReference type="SUPFAM" id="SSF53756">
    <property type="entry name" value="UDP-Glycosyltransferase/glycogen phosphorylase"/>
    <property type="match status" value="1"/>
</dbReference>
<evidence type="ECO:0000313" key="3">
    <source>
        <dbReference type="Proteomes" id="UP000186030"/>
    </source>
</evidence>
<comment type="caution">
    <text evidence="2">The sequence shown here is derived from an EMBL/GenBank/DDBJ whole genome shotgun (WGS) entry which is preliminary data.</text>
</comment>
<dbReference type="RefSeq" id="WP_074043964.1">
    <property type="nucleotide sequence ID" value="NZ_MQMG01000030.1"/>
</dbReference>
<proteinExistence type="predicted"/>
<dbReference type="InterPro" id="IPR001296">
    <property type="entry name" value="Glyco_trans_1"/>
</dbReference>
<sequence>MTRKILYIRNFASKVDINTYNLQEIGFGKALVKKGYDCDIVYYTDESKSHEQTIYTYRKNRLSIIWMPALKFLSNGIYLKVLKKSFLDKYDYIITTEYNQIMTYLLSILCKDKLILYHGPYKDNSKKLVQKVYDTFFLKTIAKNIKYAFAKSKLAEEYLRNKGFKKVQTLGVGLDTSRFESGELVDVSNEIKEKLDNIRDKKVLLYVGKLEERRNIKFLFNVFYKLRKLNEDVILLVVGDGKQDDVEAYFMYAKQLGIEHDINHIKKVSQEHLKYIYEKADVFLLPTKYDPFGMVLLESMYFGVPVVSSVNGGAVTIIDNEINGFIIETFDEDLWVNKISLLLGNESLRAQFSNNGKKNIRENFIWDVIAEKLLEKIHQERIK</sequence>
<dbReference type="EMBL" id="MQMG01000030">
    <property type="protein sequence ID" value="OKO92452.1"/>
    <property type="molecule type" value="Genomic_DNA"/>
</dbReference>
<feature type="domain" description="Glycosyl transferase family 1" evidence="1">
    <location>
        <begin position="189"/>
        <end position="358"/>
    </location>
</feature>
<protein>
    <submittedName>
        <fullName evidence="2">Glycosyl transferase, group 1</fullName>
    </submittedName>
</protein>
<dbReference type="AlphaFoldDB" id="A0A1Q5SWY9"/>
<name>A0A1Q5SWY9_9BACL</name>
<dbReference type="CDD" id="cd03801">
    <property type="entry name" value="GT4_PimA-like"/>
    <property type="match status" value="1"/>
</dbReference>
<evidence type="ECO:0000259" key="1">
    <source>
        <dbReference type="Pfam" id="PF00534"/>
    </source>
</evidence>
<organism evidence="2 3">
    <name type="scientific">Geobacillus proteiniphilus</name>
    <dbReference type="NCBI Taxonomy" id="860353"/>
    <lineage>
        <taxon>Bacteria</taxon>
        <taxon>Bacillati</taxon>
        <taxon>Bacillota</taxon>
        <taxon>Bacilli</taxon>
        <taxon>Bacillales</taxon>
        <taxon>Anoxybacillaceae</taxon>
        <taxon>Geobacillus</taxon>
    </lineage>
</organism>
<dbReference type="Proteomes" id="UP000186030">
    <property type="component" value="Unassembled WGS sequence"/>
</dbReference>
<dbReference type="PANTHER" id="PTHR45947">
    <property type="entry name" value="SULFOQUINOVOSYL TRANSFERASE SQD2"/>
    <property type="match status" value="1"/>
</dbReference>
<reference evidence="2 3" key="1">
    <citation type="submission" date="2016-11" db="EMBL/GenBank/DDBJ databases">
        <authorList>
            <person name="Kadnikov V."/>
            <person name="Nazina T."/>
        </authorList>
    </citation>
    <scope>NUCLEOTIDE SEQUENCE [LARGE SCALE GENOMIC DNA]</scope>
    <source>
        <strain evidence="2 3">1017</strain>
    </source>
</reference>
<reference evidence="3" key="2">
    <citation type="submission" date="2017-01" db="EMBL/GenBank/DDBJ databases">
        <title>Genome sequencing and annotation of Geobacillus sp. 1017, a Hydrocarbon-Oxidizing Thermophilic Bacterium Isolated from a Heavy Oil Reservoir (China).</title>
        <authorList>
            <person name="Kadnikov V.V."/>
            <person name="Mardanov A.V."/>
            <person name="Poltaraus A.B."/>
            <person name="Sokolova D.S."/>
            <person name="Semenova E.M."/>
            <person name="Ravin N.V."/>
            <person name="Tourova T.P."/>
            <person name="Nazina T.N."/>
        </authorList>
    </citation>
    <scope>NUCLEOTIDE SEQUENCE [LARGE SCALE GENOMIC DNA]</scope>
    <source>
        <strain evidence="3">1017</strain>
    </source>
</reference>
<evidence type="ECO:0000313" key="2">
    <source>
        <dbReference type="EMBL" id="OKO92452.1"/>
    </source>
</evidence>
<gene>
    <name evidence="2" type="ORF">BRO54_2355</name>
</gene>
<accession>A0A1Q5SWY9</accession>
<dbReference type="GO" id="GO:0016757">
    <property type="term" value="F:glycosyltransferase activity"/>
    <property type="evidence" value="ECO:0007669"/>
    <property type="project" value="InterPro"/>
</dbReference>
<dbReference type="Pfam" id="PF00534">
    <property type="entry name" value="Glycos_transf_1"/>
    <property type="match status" value="1"/>
</dbReference>